<sequence>MAAYAPVPRHTIPRNTNPGASPPPGRWRRQGGSRPNSRFSTPIRASRTPYEPSDMAVDETQQMFDRIAKSDAIFAKSNEMQVSFYAHLPEEVTKILRNANFYDEAYTGDVDTVTGFALVASAETCFVWKYSQALAGTPTCYIFGCPQEQTTFLMTTPFHALVPYGSTREPGLILMTSGGQIRFWQSLASGLAGGEHWIPASLDLQELEQVTTLTRADPQTYVVSTSIGRLFRLTLTSSGGRYHLSPKCFARPQSSLSFSRLLPTFFAAGNTGQMPYESGNINAIALREHSGAIPSGRDVWALIDYRIQRWTMSAEGWEELELDEDIAALVRPALRGKLDNTPKSDAELDLELLDLKLLSANQLLLLVSYAGQEEDSTAIEISQAPRRIYALLQISSTNSSFKVDNIKSVPYQSSSSSGAPMHPRMQLLLDGQLVTIQFGDTVTICARENEYMDRLELKSSSDRTLGVGILENESSFLVLTAATLMKTYVDPDAVGEFDAERGKANLIQSTMTQAILYGSHKDNPLHFSFPPEVDEEALMRGAEQLSQAILESDSKVVRPNLDLSAQITHRRERLQFLIQFINDNGVLTKMSQRCRQRLQRDAENLQAAYDLWLIFNESLSSGDSRNVLSEAIYRYMNDVKEGHHEDYMRAFFRLRAGDIGSILPRVRTVLRESTHDPTRSFVDTVPQANRILLTVLDAAMNCRQDNYGLYGISRPLINPWTSHPAVIDIANELFTSTARLIEQPSSEADQPLGRVQAKEQLPQLASVLFGAYYERLEYLSGPFAADQREKSTLEDRFRHSRPEVLETLRRNGFANHAFHLAEEYRDFRSLASLCNKETIYPPQDNPNASRISAYIEKFKEDFAHELYQWYIEHGELRTMFAQAQEQDEYLDSFFAEHPHPNISWIHQLGKGNYGQASETLLEQADSAPELSSKQLMLSIGKLSYLAQIHEEVPPALNENVVNAFHDGLDFISVHETLIDHLKAALVDVHTRQSLEQQVATIVQKQAQSLAPRRAFYSIFKQLVRRLLQGKALSLEDVADVLSMKDNTDRLEDYVTAFHLLSTAKHLPQARRQSALRTVWRRIYLHDDWNQIRQTANVPDAEINNRLRRTALYAALYAATQGLSSVILDPAQTEVIPSIEDIQSRWQGTPAEEIAEIWRDYESDANDVKALVLVDVFARVNELVGEDLAKQS</sequence>
<dbReference type="InterPro" id="IPR007187">
    <property type="entry name" value="Nucleoporin_Nup133/Nup155_C"/>
</dbReference>
<dbReference type="InterPro" id="IPR015943">
    <property type="entry name" value="WD40/YVTN_repeat-like_dom_sf"/>
</dbReference>
<proteinExistence type="inferred from homology"/>
<dbReference type="GO" id="GO:0016973">
    <property type="term" value="P:poly(A)+ mRNA export from nucleus"/>
    <property type="evidence" value="ECO:0007669"/>
    <property type="project" value="TreeGrafter"/>
</dbReference>
<dbReference type="Gene3D" id="2.130.10.10">
    <property type="entry name" value="YVTN repeat-like/Quinoprotein amine dehydrogenase"/>
    <property type="match status" value="1"/>
</dbReference>
<comment type="subcellular location">
    <subcellularLocation>
        <location evidence="1">Nucleus envelope</location>
    </subcellularLocation>
</comment>
<dbReference type="Proteomes" id="UP001385951">
    <property type="component" value="Unassembled WGS sequence"/>
</dbReference>
<feature type="domain" description="Nucleoporin Nup133/Nup155-like N-terminal" evidence="10">
    <location>
        <begin position="78"/>
        <end position="419"/>
    </location>
</feature>
<evidence type="ECO:0000256" key="3">
    <source>
        <dbReference type="ARBA" id="ARBA00022448"/>
    </source>
</evidence>
<keyword evidence="7" id="KW-0539">Nucleus</keyword>
<dbReference type="SUPFAM" id="SSF117289">
    <property type="entry name" value="Nucleoporin domain"/>
    <property type="match status" value="1"/>
</dbReference>
<dbReference type="Pfam" id="PF08801">
    <property type="entry name" value="Nucleoporin_N"/>
    <property type="match status" value="1"/>
</dbReference>
<protein>
    <submittedName>
        <fullName evidence="11">Uncharacterized protein</fullName>
    </submittedName>
</protein>
<evidence type="ECO:0000256" key="2">
    <source>
        <dbReference type="ARBA" id="ARBA00005569"/>
    </source>
</evidence>
<keyword evidence="12" id="KW-1185">Reference proteome</keyword>
<reference evidence="11 12" key="1">
    <citation type="submission" date="2022-09" db="EMBL/GenBank/DDBJ databases">
        <authorList>
            <person name="Palmer J.M."/>
        </authorList>
    </citation>
    <scope>NUCLEOTIDE SEQUENCE [LARGE SCALE GENOMIC DNA]</scope>
    <source>
        <strain evidence="11 12">DSM 7382</strain>
    </source>
</reference>
<evidence type="ECO:0000313" key="12">
    <source>
        <dbReference type="Proteomes" id="UP001385951"/>
    </source>
</evidence>
<dbReference type="AlphaFoldDB" id="A0AAW0GL74"/>
<dbReference type="PANTHER" id="PTHR13405">
    <property type="entry name" value="NUCLEAR PORE COMPLEX PROTEIN NUP133"/>
    <property type="match status" value="1"/>
</dbReference>
<dbReference type="InterPro" id="IPR014908">
    <property type="entry name" value="Nucleoporin_Nup133/Nup155_N"/>
</dbReference>
<comment type="caution">
    <text evidence="11">The sequence shown here is derived from an EMBL/GenBank/DDBJ whole genome shotgun (WGS) entry which is preliminary data.</text>
</comment>
<gene>
    <name evidence="11" type="ORF">QCA50_003014</name>
</gene>
<evidence type="ECO:0000256" key="1">
    <source>
        <dbReference type="ARBA" id="ARBA00004259"/>
    </source>
</evidence>
<dbReference type="EMBL" id="JASBNA010000003">
    <property type="protein sequence ID" value="KAK7693446.1"/>
    <property type="molecule type" value="Genomic_DNA"/>
</dbReference>
<keyword evidence="6" id="KW-0811">Translocation</keyword>
<feature type="domain" description="Nucleoporin Nup133/Nup155-like C-terminal" evidence="9">
    <location>
        <begin position="843"/>
        <end position="1149"/>
    </location>
</feature>
<accession>A0AAW0GL74</accession>
<organism evidence="11 12">
    <name type="scientific">Cerrena zonata</name>
    <dbReference type="NCBI Taxonomy" id="2478898"/>
    <lineage>
        <taxon>Eukaryota</taxon>
        <taxon>Fungi</taxon>
        <taxon>Dikarya</taxon>
        <taxon>Basidiomycota</taxon>
        <taxon>Agaricomycotina</taxon>
        <taxon>Agaricomycetes</taxon>
        <taxon>Polyporales</taxon>
        <taxon>Cerrenaceae</taxon>
        <taxon>Cerrena</taxon>
    </lineage>
</organism>
<dbReference type="PANTHER" id="PTHR13405:SF11">
    <property type="entry name" value="NUCLEAR PORE COMPLEX PROTEIN NUP133"/>
    <property type="match status" value="1"/>
</dbReference>
<keyword evidence="4" id="KW-0509">mRNA transport</keyword>
<evidence type="ECO:0000256" key="6">
    <source>
        <dbReference type="ARBA" id="ARBA00023010"/>
    </source>
</evidence>
<evidence type="ECO:0000313" key="11">
    <source>
        <dbReference type="EMBL" id="KAK7693446.1"/>
    </source>
</evidence>
<keyword evidence="3" id="KW-0813">Transport</keyword>
<dbReference type="GO" id="GO:0006606">
    <property type="term" value="P:protein import into nucleus"/>
    <property type="evidence" value="ECO:0007669"/>
    <property type="project" value="TreeGrafter"/>
</dbReference>
<evidence type="ECO:0000259" key="10">
    <source>
        <dbReference type="Pfam" id="PF08801"/>
    </source>
</evidence>
<dbReference type="GO" id="GO:0000972">
    <property type="term" value="P:transcription-dependent tethering of RNA polymerase II gene DNA at nuclear periphery"/>
    <property type="evidence" value="ECO:0007669"/>
    <property type="project" value="TreeGrafter"/>
</dbReference>
<dbReference type="Pfam" id="PF03177">
    <property type="entry name" value="Nucleoporin_C"/>
    <property type="match status" value="1"/>
</dbReference>
<evidence type="ECO:0000256" key="7">
    <source>
        <dbReference type="ARBA" id="ARBA00023242"/>
    </source>
</evidence>
<keyword evidence="5" id="KW-0653">Protein transport</keyword>
<evidence type="ECO:0000259" key="9">
    <source>
        <dbReference type="Pfam" id="PF03177"/>
    </source>
</evidence>
<evidence type="ECO:0000256" key="5">
    <source>
        <dbReference type="ARBA" id="ARBA00022927"/>
    </source>
</evidence>
<evidence type="ECO:0000256" key="8">
    <source>
        <dbReference type="SAM" id="MobiDB-lite"/>
    </source>
</evidence>
<dbReference type="InterPro" id="IPR037624">
    <property type="entry name" value="Nup133-like"/>
</dbReference>
<feature type="region of interest" description="Disordered" evidence="8">
    <location>
        <begin position="1"/>
        <end position="52"/>
    </location>
</feature>
<comment type="similarity">
    <text evidence="2">Belongs to the nucleoporin Nup133 family.</text>
</comment>
<dbReference type="GO" id="GO:0031080">
    <property type="term" value="C:nuclear pore outer ring"/>
    <property type="evidence" value="ECO:0007669"/>
    <property type="project" value="TreeGrafter"/>
</dbReference>
<dbReference type="Gene3D" id="1.20.58.1380">
    <property type="match status" value="1"/>
</dbReference>
<name>A0AAW0GL74_9APHY</name>
<dbReference type="GO" id="GO:0017056">
    <property type="term" value="F:structural constituent of nuclear pore"/>
    <property type="evidence" value="ECO:0007669"/>
    <property type="project" value="InterPro"/>
</dbReference>
<evidence type="ECO:0000256" key="4">
    <source>
        <dbReference type="ARBA" id="ARBA00022816"/>
    </source>
</evidence>